<dbReference type="VEuPathDB" id="FungiDB:YALI0_E24035g"/>
<dbReference type="Proteomes" id="UP000182444">
    <property type="component" value="Chromosome 1E"/>
</dbReference>
<dbReference type="PRINTS" id="PR00685">
    <property type="entry name" value="TIFACTORIIB"/>
</dbReference>
<evidence type="ECO:0000313" key="15">
    <source>
        <dbReference type="EMBL" id="AOW05890.1"/>
    </source>
</evidence>
<evidence type="ECO:0000256" key="1">
    <source>
        <dbReference type="ARBA" id="ARBA00004123"/>
    </source>
</evidence>
<dbReference type="EMBL" id="CP017557">
    <property type="protein sequence ID" value="AOW05890.1"/>
    <property type="molecule type" value="Genomic_DNA"/>
</dbReference>
<name>A0A1D8NJT0_YARLL</name>
<dbReference type="PROSITE" id="PS51134">
    <property type="entry name" value="ZF_TFIIB"/>
    <property type="match status" value="1"/>
</dbReference>
<feature type="region of interest" description="Disordered" evidence="13">
    <location>
        <begin position="410"/>
        <end position="447"/>
    </location>
</feature>
<dbReference type="InterPro" id="IPR011665">
    <property type="entry name" value="BRF1_TBP-bd_dom"/>
</dbReference>
<dbReference type="InterPro" id="IPR013150">
    <property type="entry name" value="TFIIB_cyclin"/>
</dbReference>
<dbReference type="InterPro" id="IPR036915">
    <property type="entry name" value="Cyclin-like_sf"/>
</dbReference>
<dbReference type="AlphaFoldDB" id="A0A1D8NJT0"/>
<dbReference type="SUPFAM" id="SSF47954">
    <property type="entry name" value="Cyclin-like"/>
    <property type="match status" value="2"/>
</dbReference>
<dbReference type="GO" id="GO:0070897">
    <property type="term" value="P:transcription preinitiation complex assembly"/>
    <property type="evidence" value="ECO:0007669"/>
    <property type="project" value="InterPro"/>
</dbReference>
<dbReference type="PANTHER" id="PTHR11618">
    <property type="entry name" value="TRANSCRIPTION INITIATION FACTOR IIB-RELATED"/>
    <property type="match status" value="1"/>
</dbReference>
<keyword evidence="4" id="KW-0677">Repeat</keyword>
<dbReference type="CDD" id="cd20553">
    <property type="entry name" value="CYCLIN_TFIIIB90_rpt1"/>
    <property type="match status" value="1"/>
</dbReference>
<keyword evidence="10" id="KW-0539">Nucleus</keyword>
<dbReference type="GO" id="GO:0001006">
    <property type="term" value="F:RNA polymerase III type 3 promoter sequence-specific DNA binding"/>
    <property type="evidence" value="ECO:0007669"/>
    <property type="project" value="TreeGrafter"/>
</dbReference>
<evidence type="ECO:0000259" key="14">
    <source>
        <dbReference type="PROSITE" id="PS51134"/>
    </source>
</evidence>
<feature type="region of interest" description="Disordered" evidence="13">
    <location>
        <begin position="478"/>
        <end position="525"/>
    </location>
</feature>
<dbReference type="GO" id="GO:0000995">
    <property type="term" value="F:RNA polymerase III general transcription initiation factor activity"/>
    <property type="evidence" value="ECO:0007669"/>
    <property type="project" value="TreeGrafter"/>
</dbReference>
<keyword evidence="7" id="KW-0805">Transcription regulation</keyword>
<feature type="compositionally biased region" description="Basic and acidic residues" evidence="13">
    <location>
        <begin position="410"/>
        <end position="424"/>
    </location>
</feature>
<evidence type="ECO:0000256" key="13">
    <source>
        <dbReference type="SAM" id="MobiDB-lite"/>
    </source>
</evidence>
<dbReference type="PANTHER" id="PTHR11618:SF4">
    <property type="entry name" value="TRANSCRIPTION FACTOR IIIB 90 KDA SUBUNIT"/>
    <property type="match status" value="1"/>
</dbReference>
<feature type="compositionally biased region" description="Polar residues" evidence="13">
    <location>
        <begin position="512"/>
        <end position="521"/>
    </location>
</feature>
<evidence type="ECO:0000256" key="10">
    <source>
        <dbReference type="ARBA" id="ARBA00023242"/>
    </source>
</evidence>
<dbReference type="VEuPathDB" id="FungiDB:YALI1_E28599g"/>
<dbReference type="GO" id="GO:0005634">
    <property type="term" value="C:nucleus"/>
    <property type="evidence" value="ECO:0007669"/>
    <property type="project" value="UniProtKB-SubCell"/>
</dbReference>
<dbReference type="Gene3D" id="1.20.5.650">
    <property type="entry name" value="Single helix bin"/>
    <property type="match status" value="1"/>
</dbReference>
<dbReference type="SUPFAM" id="SSF57783">
    <property type="entry name" value="Zinc beta-ribbon"/>
    <property type="match status" value="1"/>
</dbReference>
<dbReference type="RefSeq" id="XP_504334.2">
    <property type="nucleotide sequence ID" value="XM_504334.3"/>
</dbReference>
<reference evidence="15 16" key="1">
    <citation type="journal article" date="2016" name="PLoS ONE">
        <title>Sequence Assembly of Yarrowia lipolytica Strain W29/CLIB89 Shows Transposable Element Diversity.</title>
        <authorList>
            <person name="Magnan C."/>
            <person name="Yu J."/>
            <person name="Chang I."/>
            <person name="Jahn E."/>
            <person name="Kanomata Y."/>
            <person name="Wu J."/>
            <person name="Zeller M."/>
            <person name="Oakes M."/>
            <person name="Baldi P."/>
            <person name="Sandmeyer S."/>
        </authorList>
    </citation>
    <scope>NUCLEOTIDE SEQUENCE [LARGE SCALE GENOMIC DNA]</scope>
    <source>
        <strain evidence="16">CLIB89(W29)</strain>
    </source>
</reference>
<feature type="region of interest" description="Disordered" evidence="13">
    <location>
        <begin position="304"/>
        <end position="324"/>
    </location>
</feature>
<gene>
    <name evidence="15" type="ORF">YALI1_E28599g</name>
</gene>
<dbReference type="Pfam" id="PF07741">
    <property type="entry name" value="BRF1"/>
    <property type="match status" value="1"/>
</dbReference>
<feature type="domain" description="TFIIB-type" evidence="14">
    <location>
        <begin position="29"/>
        <end position="58"/>
    </location>
</feature>
<dbReference type="GO" id="GO:0017025">
    <property type="term" value="F:TBP-class protein binding"/>
    <property type="evidence" value="ECO:0007669"/>
    <property type="project" value="InterPro"/>
</dbReference>
<dbReference type="InterPro" id="IPR023486">
    <property type="entry name" value="TFIIB_CS"/>
</dbReference>
<dbReference type="KEGG" id="yli:2912695"/>
<feature type="compositionally biased region" description="Basic and acidic residues" evidence="13">
    <location>
        <begin position="497"/>
        <end position="511"/>
    </location>
</feature>
<protein>
    <recommendedName>
        <fullName evidence="11">B-related factor 1</fullName>
    </recommendedName>
</protein>
<dbReference type="GO" id="GO:0000126">
    <property type="term" value="C:transcription factor TFIIIB complex"/>
    <property type="evidence" value="ECO:0007669"/>
    <property type="project" value="TreeGrafter"/>
</dbReference>
<evidence type="ECO:0000256" key="7">
    <source>
        <dbReference type="ARBA" id="ARBA00023015"/>
    </source>
</evidence>
<dbReference type="Pfam" id="PF08271">
    <property type="entry name" value="Zn_Ribbon_TF"/>
    <property type="match status" value="1"/>
</dbReference>
<dbReference type="Pfam" id="PF00382">
    <property type="entry name" value="TFIIB"/>
    <property type="match status" value="2"/>
</dbReference>
<comment type="subcellular location">
    <subcellularLocation>
        <location evidence="1">Nucleus</location>
    </subcellularLocation>
</comment>
<evidence type="ECO:0000256" key="2">
    <source>
        <dbReference type="ARBA" id="ARBA00010857"/>
    </source>
</evidence>
<dbReference type="InterPro" id="IPR013763">
    <property type="entry name" value="Cyclin-like_dom"/>
</dbReference>
<dbReference type="eggNOG" id="KOG1598">
    <property type="taxonomic scope" value="Eukaryota"/>
</dbReference>
<dbReference type="GeneID" id="2912695"/>
<proteinExistence type="inferred from homology"/>
<dbReference type="PROSITE" id="PS00782">
    <property type="entry name" value="TFIIB"/>
    <property type="match status" value="1"/>
</dbReference>
<keyword evidence="5 12" id="KW-0863">Zinc-finger</keyword>
<dbReference type="SMART" id="SM00385">
    <property type="entry name" value="CYCLIN"/>
    <property type="match status" value="2"/>
</dbReference>
<evidence type="ECO:0000256" key="3">
    <source>
        <dbReference type="ARBA" id="ARBA00022723"/>
    </source>
</evidence>
<dbReference type="InterPro" id="IPR013137">
    <property type="entry name" value="Znf_TFIIB"/>
</dbReference>
<keyword evidence="3" id="KW-0479">Metal-binding</keyword>
<comment type="similarity">
    <text evidence="2">Belongs to the TFIIB family.</text>
</comment>
<evidence type="ECO:0000256" key="6">
    <source>
        <dbReference type="ARBA" id="ARBA00022833"/>
    </source>
</evidence>
<dbReference type="InterPro" id="IPR000812">
    <property type="entry name" value="TFIIB"/>
</dbReference>
<dbReference type="FunFam" id="1.10.472.10:FF:000007">
    <property type="entry name" value="Transcription factor IIIB 90 kDa subunit"/>
    <property type="match status" value="1"/>
</dbReference>
<evidence type="ECO:0000256" key="8">
    <source>
        <dbReference type="ARBA" id="ARBA00023159"/>
    </source>
</evidence>
<keyword evidence="8" id="KW-0010">Activator</keyword>
<organism evidence="15 16">
    <name type="scientific">Yarrowia lipolytica</name>
    <name type="common">Candida lipolytica</name>
    <dbReference type="NCBI Taxonomy" id="4952"/>
    <lineage>
        <taxon>Eukaryota</taxon>
        <taxon>Fungi</taxon>
        <taxon>Dikarya</taxon>
        <taxon>Ascomycota</taxon>
        <taxon>Saccharomycotina</taxon>
        <taxon>Dipodascomycetes</taxon>
        <taxon>Dipodascales</taxon>
        <taxon>Dipodascales incertae sedis</taxon>
        <taxon>Yarrowia</taxon>
    </lineage>
</organism>
<sequence>MHIKNPSLAYITYQLFIFVTCTPSEHCPATMKCPRCGSTSIKRDGNDSSCANCGVVVDDAPIVSEVTFGESSSGAAVVHGSFVGADQSGIRNNNFHGESRELTLQKGKNRITALAHAMDIPQHIIEKAHRYFVLAVTKNFVKGRRSQYVVSACLYVACRRELRHEMLIDFADKLFCNVFAIGTTYLQLLKTLDIKNLPLIDPSIYIQRFASKLDFDNAKNVRNDAVRLVQRMGRDYLVEGRRPAGIAAAALLLAARMNNQRRSKTQIAFYAKVAEETLQRRLDEFRHTEAGRQTISVFRMTNIESQSDPPSYQKHRKREQEGIEEKVQDEIDAEMEEMMAQMVEKNENPEERAKEALFLEDTPQEKAERTVQNRAQYIIEYERERRRMLNEEANNAATEALLAMKTPHEQMMEDQQTAEKEGGDARPPVVESLSDLDDDPEIDSILLNDEERNIKEAVWTTVNMEYLQEQETKLLKIEADKAAGVYKEPKKRKRQKQKDGEKPAPPKDAAESTKQMVQQRAPSKKINYEKFSGLWSKRKKLT</sequence>
<evidence type="ECO:0000256" key="5">
    <source>
        <dbReference type="ARBA" id="ARBA00022771"/>
    </source>
</evidence>
<accession>A0A1D8NJT0</accession>
<dbReference type="GO" id="GO:0006384">
    <property type="term" value="P:transcription initiation at RNA polymerase III promoter"/>
    <property type="evidence" value="ECO:0007669"/>
    <property type="project" value="UniProtKB-ARBA"/>
</dbReference>
<evidence type="ECO:0000256" key="9">
    <source>
        <dbReference type="ARBA" id="ARBA00023163"/>
    </source>
</evidence>
<dbReference type="FunFam" id="1.10.472.10:FF:000002">
    <property type="entry name" value="Transcription factor IIIB 90 kDa subunit"/>
    <property type="match status" value="1"/>
</dbReference>
<evidence type="ECO:0000256" key="12">
    <source>
        <dbReference type="PROSITE-ProRule" id="PRU00469"/>
    </source>
</evidence>
<evidence type="ECO:0000313" key="16">
    <source>
        <dbReference type="Proteomes" id="UP000182444"/>
    </source>
</evidence>
<dbReference type="GO" id="GO:0008270">
    <property type="term" value="F:zinc ion binding"/>
    <property type="evidence" value="ECO:0007669"/>
    <property type="project" value="UniProtKB-KW"/>
</dbReference>
<dbReference type="GO" id="GO:0097550">
    <property type="term" value="C:transcription preinitiation complex"/>
    <property type="evidence" value="ECO:0007669"/>
    <property type="project" value="TreeGrafter"/>
</dbReference>
<keyword evidence="6" id="KW-0862">Zinc</keyword>
<keyword evidence="9" id="KW-0804">Transcription</keyword>
<evidence type="ECO:0000256" key="11">
    <source>
        <dbReference type="ARBA" id="ARBA00031009"/>
    </source>
</evidence>
<evidence type="ECO:0000256" key="4">
    <source>
        <dbReference type="ARBA" id="ARBA00022737"/>
    </source>
</evidence>
<dbReference type="Gene3D" id="1.10.472.10">
    <property type="entry name" value="Cyclin-like"/>
    <property type="match status" value="2"/>
</dbReference>